<dbReference type="PANTHER" id="PTHR22617:SF23">
    <property type="entry name" value="CHEMOTAXIS PROTEIN CHEW"/>
    <property type="match status" value="1"/>
</dbReference>
<protein>
    <recommendedName>
        <fullName evidence="2">Chemotaxis protein CheW</fullName>
    </recommendedName>
</protein>
<dbReference type="RefSeq" id="WP_207683315.1">
    <property type="nucleotide sequence ID" value="NZ_CP061800.1"/>
</dbReference>
<evidence type="ECO:0000256" key="3">
    <source>
        <dbReference type="ARBA" id="ARBA00022490"/>
    </source>
</evidence>
<reference evidence="6" key="1">
    <citation type="journal article" date="2021" name="Microb. Physiol.">
        <title>Proteogenomic Insights into the Physiology of Marine, Sulfate-Reducing, Filamentous Desulfonema limicola and Desulfonema magnum.</title>
        <authorList>
            <person name="Schnaars V."/>
            <person name="Wohlbrand L."/>
            <person name="Scheve S."/>
            <person name="Hinrichs C."/>
            <person name="Reinhardt R."/>
            <person name="Rabus R."/>
        </authorList>
    </citation>
    <scope>NUCLEOTIDE SEQUENCE</scope>
    <source>
        <strain evidence="6">4be13</strain>
    </source>
</reference>
<feature type="domain" description="CheW-like" evidence="5">
    <location>
        <begin position="24"/>
        <end position="164"/>
    </location>
</feature>
<dbReference type="Gene3D" id="2.30.30.40">
    <property type="entry name" value="SH3 Domains"/>
    <property type="match status" value="1"/>
</dbReference>
<dbReference type="Gene3D" id="2.40.50.180">
    <property type="entry name" value="CheA-289, Domain 4"/>
    <property type="match status" value="1"/>
</dbReference>
<dbReference type="SUPFAM" id="SSF50341">
    <property type="entry name" value="CheW-like"/>
    <property type="match status" value="1"/>
</dbReference>
<keyword evidence="4" id="KW-0145">Chemotaxis</keyword>
<dbReference type="Proteomes" id="UP000663722">
    <property type="component" value="Chromosome"/>
</dbReference>
<dbReference type="EMBL" id="CP061800">
    <property type="protein sequence ID" value="QTA88644.1"/>
    <property type="molecule type" value="Genomic_DNA"/>
</dbReference>
<dbReference type="PROSITE" id="PS50851">
    <property type="entry name" value="CHEW"/>
    <property type="match status" value="1"/>
</dbReference>
<evidence type="ECO:0000256" key="4">
    <source>
        <dbReference type="ARBA" id="ARBA00022500"/>
    </source>
</evidence>
<name>A0A975BP83_9BACT</name>
<dbReference type="KEGG" id="dmm:dnm_046910"/>
<keyword evidence="7" id="KW-1185">Reference proteome</keyword>
<accession>A0A975BP83</accession>
<evidence type="ECO:0000313" key="7">
    <source>
        <dbReference type="Proteomes" id="UP000663722"/>
    </source>
</evidence>
<dbReference type="CDD" id="cd00732">
    <property type="entry name" value="CheW"/>
    <property type="match status" value="1"/>
</dbReference>
<proteinExistence type="predicted"/>
<evidence type="ECO:0000259" key="5">
    <source>
        <dbReference type="PROSITE" id="PS50851"/>
    </source>
</evidence>
<dbReference type="GO" id="GO:0006935">
    <property type="term" value="P:chemotaxis"/>
    <property type="evidence" value="ECO:0007669"/>
    <property type="project" value="UniProtKB-KW"/>
</dbReference>
<dbReference type="Pfam" id="PF01584">
    <property type="entry name" value="CheW"/>
    <property type="match status" value="1"/>
</dbReference>
<dbReference type="InterPro" id="IPR039315">
    <property type="entry name" value="CheW"/>
</dbReference>
<dbReference type="InterPro" id="IPR036061">
    <property type="entry name" value="CheW-like_dom_sf"/>
</dbReference>
<dbReference type="InterPro" id="IPR002545">
    <property type="entry name" value="CheW-lke_dom"/>
</dbReference>
<dbReference type="FunFam" id="2.40.50.180:FF:000002">
    <property type="entry name" value="Chemotaxis protein CheW"/>
    <property type="match status" value="1"/>
</dbReference>
<dbReference type="GO" id="GO:0005829">
    <property type="term" value="C:cytosol"/>
    <property type="evidence" value="ECO:0007669"/>
    <property type="project" value="TreeGrafter"/>
</dbReference>
<gene>
    <name evidence="6" type="ORF">dnm_046910</name>
</gene>
<evidence type="ECO:0000313" key="6">
    <source>
        <dbReference type="EMBL" id="QTA88644.1"/>
    </source>
</evidence>
<dbReference type="SMART" id="SM00260">
    <property type="entry name" value="CheW"/>
    <property type="match status" value="1"/>
</dbReference>
<dbReference type="GO" id="GO:0007165">
    <property type="term" value="P:signal transduction"/>
    <property type="evidence" value="ECO:0007669"/>
    <property type="project" value="InterPro"/>
</dbReference>
<comment type="subcellular location">
    <subcellularLocation>
        <location evidence="1">Cytoplasm</location>
    </subcellularLocation>
</comment>
<sequence>MTDSQDKDFTDEDLYDDEFEDTQKDKYLTFDIGKSVYGIEIYYVIEIVGIQKITEVPDMPDFVKGVINLRGQVIPVMDVRIRFRMKQREYDDRTCVIVVRNDDTTIGLLVDTVKDVLDIPENDVSPPPKVSEGNSRRFIKGIGKSNDEVKILLDLNKLLFDETLDSLPNSSQS</sequence>
<dbReference type="AlphaFoldDB" id="A0A975BP83"/>
<organism evidence="6 7">
    <name type="scientific">Desulfonema magnum</name>
    <dbReference type="NCBI Taxonomy" id="45655"/>
    <lineage>
        <taxon>Bacteria</taxon>
        <taxon>Pseudomonadati</taxon>
        <taxon>Thermodesulfobacteriota</taxon>
        <taxon>Desulfobacteria</taxon>
        <taxon>Desulfobacterales</taxon>
        <taxon>Desulfococcaceae</taxon>
        <taxon>Desulfonema</taxon>
    </lineage>
</organism>
<keyword evidence="3" id="KW-0963">Cytoplasm</keyword>
<evidence type="ECO:0000256" key="2">
    <source>
        <dbReference type="ARBA" id="ARBA00021483"/>
    </source>
</evidence>
<evidence type="ECO:0000256" key="1">
    <source>
        <dbReference type="ARBA" id="ARBA00004496"/>
    </source>
</evidence>
<dbReference type="PANTHER" id="PTHR22617">
    <property type="entry name" value="CHEMOTAXIS SENSOR HISTIDINE KINASE-RELATED"/>
    <property type="match status" value="1"/>
</dbReference>